<feature type="region of interest" description="Disordered" evidence="1">
    <location>
        <begin position="205"/>
        <end position="290"/>
    </location>
</feature>
<evidence type="ECO:0000313" key="3">
    <source>
        <dbReference type="Proteomes" id="UP001147747"/>
    </source>
</evidence>
<reference evidence="2" key="1">
    <citation type="submission" date="2022-12" db="EMBL/GenBank/DDBJ databases">
        <authorList>
            <person name="Petersen C."/>
        </authorList>
    </citation>
    <scope>NUCLEOTIDE SEQUENCE</scope>
    <source>
        <strain evidence="2">IBT 29677</strain>
    </source>
</reference>
<dbReference type="GeneID" id="81373951"/>
<feature type="region of interest" description="Disordered" evidence="1">
    <location>
        <begin position="1"/>
        <end position="82"/>
    </location>
</feature>
<dbReference type="Proteomes" id="UP001147747">
    <property type="component" value="Unassembled WGS sequence"/>
</dbReference>
<dbReference type="EMBL" id="JAPZBU010000009">
    <property type="protein sequence ID" value="KAJ5387793.1"/>
    <property type="molecule type" value="Genomic_DNA"/>
</dbReference>
<dbReference type="AlphaFoldDB" id="A0A9W9VR53"/>
<feature type="compositionally biased region" description="Basic and acidic residues" evidence="1">
    <location>
        <begin position="48"/>
        <end position="67"/>
    </location>
</feature>
<organism evidence="2 3">
    <name type="scientific">Penicillium cosmopolitanum</name>
    <dbReference type="NCBI Taxonomy" id="1131564"/>
    <lineage>
        <taxon>Eukaryota</taxon>
        <taxon>Fungi</taxon>
        <taxon>Dikarya</taxon>
        <taxon>Ascomycota</taxon>
        <taxon>Pezizomycotina</taxon>
        <taxon>Eurotiomycetes</taxon>
        <taxon>Eurotiomycetidae</taxon>
        <taxon>Eurotiales</taxon>
        <taxon>Aspergillaceae</taxon>
        <taxon>Penicillium</taxon>
    </lineage>
</organism>
<feature type="compositionally biased region" description="Polar residues" evidence="1">
    <location>
        <begin position="235"/>
        <end position="260"/>
    </location>
</feature>
<accession>A0A9W9VR53</accession>
<feature type="compositionally biased region" description="Low complexity" evidence="1">
    <location>
        <begin position="23"/>
        <end position="34"/>
    </location>
</feature>
<evidence type="ECO:0000313" key="2">
    <source>
        <dbReference type="EMBL" id="KAJ5387793.1"/>
    </source>
</evidence>
<dbReference type="RefSeq" id="XP_056485591.1">
    <property type="nucleotide sequence ID" value="XM_056634971.1"/>
</dbReference>
<proteinExistence type="predicted"/>
<sequence length="290" mass="31361">MGDTKRHSRREISQFLDPQSTKPAQSPGSSGPASETTPKGPEPVTPRSKSDNSNDRIEKPEVPEPSRQKSPQNPAKPAAKPLPEVITKFEDIPAHTAKCDTCNCRNSKGMIRCSGCGWQLCQDCRQKRGGDLSHPTFDCLHIEAPHLRSGSESLSATPAASRYQTPVAKSPEEQATKILAGSRYQTPASRSPEEEAAGILIDMSSSPQAREGNALSYSPPSPSSKRGRSGPSTPTPSARNNRRGTQSSSEDSDETLSAPSSIELEGTLTPHDWVRRNPARNARPSRVRFD</sequence>
<evidence type="ECO:0000256" key="1">
    <source>
        <dbReference type="SAM" id="MobiDB-lite"/>
    </source>
</evidence>
<feature type="region of interest" description="Disordered" evidence="1">
    <location>
        <begin position="149"/>
        <end position="174"/>
    </location>
</feature>
<dbReference type="OrthoDB" id="4360798at2759"/>
<feature type="compositionally biased region" description="Polar residues" evidence="1">
    <location>
        <begin position="150"/>
        <end position="164"/>
    </location>
</feature>
<comment type="caution">
    <text evidence="2">The sequence shown here is derived from an EMBL/GenBank/DDBJ whole genome shotgun (WGS) entry which is preliminary data.</text>
</comment>
<name>A0A9W9VR53_9EURO</name>
<gene>
    <name evidence="2" type="ORF">N7509_010334</name>
</gene>
<keyword evidence="3" id="KW-1185">Reference proteome</keyword>
<protein>
    <submittedName>
        <fullName evidence="2">Uncharacterized protein</fullName>
    </submittedName>
</protein>
<reference evidence="2" key="2">
    <citation type="journal article" date="2023" name="IMA Fungus">
        <title>Comparative genomic study of the Penicillium genus elucidates a diverse pangenome and 15 lateral gene transfer events.</title>
        <authorList>
            <person name="Petersen C."/>
            <person name="Sorensen T."/>
            <person name="Nielsen M.R."/>
            <person name="Sondergaard T.E."/>
            <person name="Sorensen J.L."/>
            <person name="Fitzpatrick D.A."/>
            <person name="Frisvad J.C."/>
            <person name="Nielsen K.L."/>
        </authorList>
    </citation>
    <scope>NUCLEOTIDE SEQUENCE</scope>
    <source>
        <strain evidence="2">IBT 29677</strain>
    </source>
</reference>